<reference evidence="2 3" key="1">
    <citation type="submission" date="2020-08" db="EMBL/GenBank/DDBJ databases">
        <title>A Genomic Blueprint of the Chicken Gut Microbiome.</title>
        <authorList>
            <person name="Gilroy R."/>
            <person name="Ravi A."/>
            <person name="Getino M."/>
            <person name="Pursley I."/>
            <person name="Horton D.L."/>
            <person name="Alikhan N.-F."/>
            <person name="Baker D."/>
            <person name="Gharbi K."/>
            <person name="Hall N."/>
            <person name="Watson M."/>
            <person name="Adriaenssens E.M."/>
            <person name="Foster-Nyarko E."/>
            <person name="Jarju S."/>
            <person name="Secka A."/>
            <person name="Antonio M."/>
            <person name="Oren A."/>
            <person name="Chaudhuri R."/>
            <person name="La Ragione R.M."/>
            <person name="Hildebrand F."/>
            <person name="Pallen M.J."/>
        </authorList>
    </citation>
    <scope>NUCLEOTIDE SEQUENCE [LARGE SCALE GENOMIC DNA]</scope>
    <source>
        <strain evidence="2 3">Sa2CUA10</strain>
    </source>
</reference>
<feature type="signal peptide" evidence="1">
    <location>
        <begin position="1"/>
        <end position="27"/>
    </location>
</feature>
<dbReference type="PANTHER" id="PTHR30032">
    <property type="entry name" value="N-ACETYLMURAMOYL-L-ALANINE AMIDASE-RELATED"/>
    <property type="match status" value="1"/>
</dbReference>
<accession>A0ABR8SI64</accession>
<comment type="caution">
    <text evidence="2">The sequence shown here is derived from an EMBL/GenBank/DDBJ whole genome shotgun (WGS) entry which is preliminary data.</text>
</comment>
<dbReference type="InterPro" id="IPR051922">
    <property type="entry name" value="Bact_Sporulation_Assoc"/>
</dbReference>
<dbReference type="Pfam" id="PF04122">
    <property type="entry name" value="CW_binding_2"/>
    <property type="match status" value="3"/>
</dbReference>
<dbReference type="EMBL" id="JACSQM010000001">
    <property type="protein sequence ID" value="MBD7963187.1"/>
    <property type="molecule type" value="Genomic_DNA"/>
</dbReference>
<dbReference type="RefSeq" id="WP_191752574.1">
    <property type="nucleotide sequence ID" value="NZ_JACSQM010000001.1"/>
</dbReference>
<evidence type="ECO:0000313" key="3">
    <source>
        <dbReference type="Proteomes" id="UP000603641"/>
    </source>
</evidence>
<organism evidence="2 3">
    <name type="scientific">Fictibacillus norfolkensis</name>
    <dbReference type="NCBI Taxonomy" id="2762233"/>
    <lineage>
        <taxon>Bacteria</taxon>
        <taxon>Bacillati</taxon>
        <taxon>Bacillota</taxon>
        <taxon>Bacilli</taxon>
        <taxon>Bacillales</taxon>
        <taxon>Fictibacillaceae</taxon>
        <taxon>Fictibacillus</taxon>
    </lineage>
</organism>
<evidence type="ECO:0000313" key="2">
    <source>
        <dbReference type="EMBL" id="MBD7963187.1"/>
    </source>
</evidence>
<proteinExistence type="predicted"/>
<feature type="chain" id="PRO_5045597467" evidence="1">
    <location>
        <begin position="28"/>
        <end position="545"/>
    </location>
</feature>
<dbReference type="InterPro" id="IPR007253">
    <property type="entry name" value="Cell_wall-bd_2"/>
</dbReference>
<keyword evidence="3" id="KW-1185">Reference proteome</keyword>
<evidence type="ECO:0000256" key="1">
    <source>
        <dbReference type="SAM" id="SignalP"/>
    </source>
</evidence>
<dbReference type="Proteomes" id="UP000603641">
    <property type="component" value="Unassembled WGS sequence"/>
</dbReference>
<gene>
    <name evidence="2" type="ORF">H9648_03895</name>
</gene>
<name>A0ABR8SI64_9BACL</name>
<dbReference type="PANTHER" id="PTHR30032:SF1">
    <property type="entry name" value="N-ACETYLMURAMOYL-L-ALANINE AMIDASE LYTC"/>
    <property type="match status" value="1"/>
</dbReference>
<protein>
    <submittedName>
        <fullName evidence="2">Cell wall-binding repeat-containing protein</fullName>
    </submittedName>
</protein>
<dbReference type="Gene3D" id="3.40.50.12090">
    <property type="match status" value="2"/>
</dbReference>
<sequence length="545" mass="58610">MKSKKMMMGTISFSLLTSLIFTSGVSANTSTNSQFITDREINEATNYSLQAAVQTSVIYKQKIDIYKMHEYYFHSAGGQFTVSKFHSDSEDIIVTLMNINTDDIVEVEYSKPFNLPGGHYVFVVQGENETPIDYHFEISGIYTEQPSGQLPALTVTKPGTHDVRLPKGSTRLDVSGNTTADELDLYLNFNDPISLGTPSFNKALSVQPGYNAAALNAYNSDTMNVVWSYYDVLSPGVKRIGGKDRYEVSTGISKELNNQGAYSGTIIITRGDLYPDALSGGPLAAIEGAPVLLTGTKTLPTATINEINQINPDKAIILGGTGSVSSNVESQLRSLGIETVQRIGGKDRFAVSAGVAEEMADYSDTAIIASGLNFPDALSASGMAGYAGMPILLVGTNTVPDSIQTFIKNHSDIKHFIIVGGPATVSDQVKTKIKQLRSGAVVERIGGLNRYQVSVNVANYGIENYDMDLSSLVIARGDLFPDALSGSPLAAFYGAPILLTTSSKLENNINNYLKQKQGQTDFMYILGGTGSVSPTTEQQLSSFIK</sequence>
<keyword evidence="1" id="KW-0732">Signal</keyword>